<dbReference type="PANTHER" id="PTHR42709">
    <property type="entry name" value="ALKALINE PHOSPHATASE LIKE PROTEIN"/>
    <property type="match status" value="1"/>
</dbReference>
<keyword evidence="2" id="KW-1003">Cell membrane</keyword>
<keyword evidence="5 6" id="KW-0472">Membrane</keyword>
<comment type="subcellular location">
    <subcellularLocation>
        <location evidence="1">Cell membrane</location>
        <topology evidence="1">Multi-pass membrane protein</topology>
    </subcellularLocation>
</comment>
<evidence type="ECO:0000256" key="1">
    <source>
        <dbReference type="ARBA" id="ARBA00004651"/>
    </source>
</evidence>
<dbReference type="Proteomes" id="UP001201273">
    <property type="component" value="Unassembled WGS sequence"/>
</dbReference>
<evidence type="ECO:0000259" key="7">
    <source>
        <dbReference type="Pfam" id="PF09335"/>
    </source>
</evidence>
<dbReference type="Pfam" id="PF09335">
    <property type="entry name" value="VTT_dom"/>
    <property type="match status" value="1"/>
</dbReference>
<dbReference type="EMBL" id="JAIMJA010000004">
    <property type="protein sequence ID" value="MCE2594329.1"/>
    <property type="molecule type" value="Genomic_DNA"/>
</dbReference>
<evidence type="ECO:0000256" key="3">
    <source>
        <dbReference type="ARBA" id="ARBA00022692"/>
    </source>
</evidence>
<keyword evidence="9" id="KW-1185">Reference proteome</keyword>
<sequence>MKSLFKVMLILALGFASTFIFLKLAGILSLADISRWLEQASALPHGYLFALVIGLLFLDLFIAMPTLTIIILSGYFLGFSQGALAASTGLLLAGLGGYILSQYFGQPFVRLLIRDPAKRTEMIDGFDRYGAMMILLSRAMPILPEVSACMAGLTKMPFWRFLGIWIASAVPYATIAAYAGSFSTLQNPKPAILTAVGLSVFFWLGWYLFTKQQRKASSLSNGA</sequence>
<feature type="transmembrane region" description="Helical" evidence="6">
    <location>
        <begin position="158"/>
        <end position="179"/>
    </location>
</feature>
<dbReference type="RefSeq" id="WP_233051877.1">
    <property type="nucleotide sequence ID" value="NZ_JAIMJA010000004.1"/>
</dbReference>
<dbReference type="InterPro" id="IPR032816">
    <property type="entry name" value="VTT_dom"/>
</dbReference>
<keyword evidence="3 6" id="KW-0812">Transmembrane</keyword>
<feature type="transmembrane region" description="Helical" evidence="6">
    <location>
        <begin position="191"/>
        <end position="209"/>
    </location>
</feature>
<proteinExistence type="predicted"/>
<feature type="domain" description="VTT" evidence="7">
    <location>
        <begin position="65"/>
        <end position="181"/>
    </location>
</feature>
<protein>
    <submittedName>
        <fullName evidence="8">VTT domain-containing protein</fullName>
    </submittedName>
</protein>
<feature type="transmembrane region" description="Helical" evidence="6">
    <location>
        <begin position="47"/>
        <end position="72"/>
    </location>
</feature>
<evidence type="ECO:0000313" key="9">
    <source>
        <dbReference type="Proteomes" id="UP001201273"/>
    </source>
</evidence>
<gene>
    <name evidence="8" type="ORF">K6Y31_05830</name>
</gene>
<dbReference type="InterPro" id="IPR051311">
    <property type="entry name" value="DedA_domain"/>
</dbReference>
<evidence type="ECO:0000256" key="4">
    <source>
        <dbReference type="ARBA" id="ARBA00022989"/>
    </source>
</evidence>
<feature type="transmembrane region" description="Helical" evidence="6">
    <location>
        <begin position="129"/>
        <end position="146"/>
    </location>
</feature>
<evidence type="ECO:0000313" key="8">
    <source>
        <dbReference type="EMBL" id="MCE2594329.1"/>
    </source>
</evidence>
<accession>A0ABS8W5T3</accession>
<keyword evidence="4 6" id="KW-1133">Transmembrane helix</keyword>
<reference evidence="8 9" key="1">
    <citation type="journal article" date="2022" name="Environ. Microbiol. Rep.">
        <title>Eco-phylogenetic analyses reveal divergent evolution of vitamin B12 metabolism in the marine bacterial family 'Psychromonadaceae'.</title>
        <authorList>
            <person name="Jin X."/>
            <person name="Yang Y."/>
            <person name="Cao H."/>
            <person name="Gao B."/>
            <person name="Zhao Z."/>
        </authorList>
    </citation>
    <scope>NUCLEOTIDE SEQUENCE [LARGE SCALE GENOMIC DNA]</scope>
    <source>
        <strain evidence="8 9">MKS20</strain>
    </source>
</reference>
<name>A0ABS8W5T3_9GAMM</name>
<comment type="caution">
    <text evidence="8">The sequence shown here is derived from an EMBL/GenBank/DDBJ whole genome shotgun (WGS) entry which is preliminary data.</text>
</comment>
<evidence type="ECO:0000256" key="6">
    <source>
        <dbReference type="SAM" id="Phobius"/>
    </source>
</evidence>
<feature type="transmembrane region" description="Helical" evidence="6">
    <location>
        <begin position="84"/>
        <end position="104"/>
    </location>
</feature>
<evidence type="ECO:0000256" key="5">
    <source>
        <dbReference type="ARBA" id="ARBA00023136"/>
    </source>
</evidence>
<organism evidence="8 9">
    <name type="scientific">Motilimonas cestriensis</name>
    <dbReference type="NCBI Taxonomy" id="2742685"/>
    <lineage>
        <taxon>Bacteria</taxon>
        <taxon>Pseudomonadati</taxon>
        <taxon>Pseudomonadota</taxon>
        <taxon>Gammaproteobacteria</taxon>
        <taxon>Alteromonadales</taxon>
        <taxon>Alteromonadales genera incertae sedis</taxon>
        <taxon>Motilimonas</taxon>
    </lineage>
</organism>
<evidence type="ECO:0000256" key="2">
    <source>
        <dbReference type="ARBA" id="ARBA00022475"/>
    </source>
</evidence>
<dbReference type="PANTHER" id="PTHR42709:SF6">
    <property type="entry name" value="UNDECAPRENYL PHOSPHATE TRANSPORTER A"/>
    <property type="match status" value="1"/>
</dbReference>